<organism evidence="10 11">
    <name type="scientific">Polarella glacialis</name>
    <name type="common">Dinoflagellate</name>
    <dbReference type="NCBI Taxonomy" id="89957"/>
    <lineage>
        <taxon>Eukaryota</taxon>
        <taxon>Sar</taxon>
        <taxon>Alveolata</taxon>
        <taxon>Dinophyceae</taxon>
        <taxon>Suessiales</taxon>
        <taxon>Suessiaceae</taxon>
        <taxon>Polarella</taxon>
    </lineage>
</organism>
<feature type="region of interest" description="Disordered" evidence="7">
    <location>
        <begin position="866"/>
        <end position="908"/>
    </location>
</feature>
<dbReference type="Gene3D" id="1.10.287.70">
    <property type="match status" value="1"/>
</dbReference>
<evidence type="ECO:0000256" key="4">
    <source>
        <dbReference type="ARBA" id="ARBA00022692"/>
    </source>
</evidence>
<dbReference type="Gene3D" id="1.20.1250.20">
    <property type="entry name" value="MFS general substrate transporter like domains"/>
    <property type="match status" value="1"/>
</dbReference>
<feature type="transmembrane region" description="Helical" evidence="8">
    <location>
        <begin position="334"/>
        <end position="367"/>
    </location>
</feature>
<accession>A0A813K6S2</accession>
<reference evidence="10" key="1">
    <citation type="submission" date="2021-02" db="EMBL/GenBank/DDBJ databases">
        <authorList>
            <person name="Dougan E. K."/>
            <person name="Rhodes N."/>
            <person name="Thang M."/>
            <person name="Chan C."/>
        </authorList>
    </citation>
    <scope>NUCLEOTIDE SEQUENCE</scope>
</reference>
<keyword evidence="3" id="KW-1003">Cell membrane</keyword>
<keyword evidence="2" id="KW-0813">Transport</keyword>
<feature type="compositionally biased region" description="Basic and acidic residues" evidence="7">
    <location>
        <begin position="452"/>
        <end position="462"/>
    </location>
</feature>
<name>A0A813K6S2_POLGL</name>
<evidence type="ECO:0000256" key="3">
    <source>
        <dbReference type="ARBA" id="ARBA00022475"/>
    </source>
</evidence>
<dbReference type="InterPro" id="IPR005821">
    <property type="entry name" value="Ion_trans_dom"/>
</dbReference>
<feature type="transmembrane region" description="Helical" evidence="8">
    <location>
        <begin position="116"/>
        <end position="139"/>
    </location>
</feature>
<dbReference type="PANTHER" id="PTHR23517">
    <property type="entry name" value="RESISTANCE PROTEIN MDTM, PUTATIVE-RELATED-RELATED"/>
    <property type="match status" value="1"/>
</dbReference>
<evidence type="ECO:0000256" key="6">
    <source>
        <dbReference type="ARBA" id="ARBA00023136"/>
    </source>
</evidence>
<dbReference type="EMBL" id="CAJNNW010027984">
    <property type="protein sequence ID" value="CAE8694105.1"/>
    <property type="molecule type" value="Genomic_DNA"/>
</dbReference>
<dbReference type="Proteomes" id="UP000626109">
    <property type="component" value="Unassembled WGS sequence"/>
</dbReference>
<dbReference type="GO" id="GO:0005886">
    <property type="term" value="C:plasma membrane"/>
    <property type="evidence" value="ECO:0007669"/>
    <property type="project" value="UniProtKB-SubCell"/>
</dbReference>
<dbReference type="GO" id="GO:0005216">
    <property type="term" value="F:monoatomic ion channel activity"/>
    <property type="evidence" value="ECO:0007669"/>
    <property type="project" value="InterPro"/>
</dbReference>
<feature type="transmembrane region" description="Helical" evidence="8">
    <location>
        <begin position="24"/>
        <end position="43"/>
    </location>
</feature>
<dbReference type="InterPro" id="IPR036259">
    <property type="entry name" value="MFS_trans_sf"/>
</dbReference>
<dbReference type="PROSITE" id="PS50222">
    <property type="entry name" value="EF_HAND_2"/>
    <property type="match status" value="1"/>
</dbReference>
<dbReference type="InterPro" id="IPR002048">
    <property type="entry name" value="EF_hand_dom"/>
</dbReference>
<dbReference type="SUPFAM" id="SSF103473">
    <property type="entry name" value="MFS general substrate transporter"/>
    <property type="match status" value="1"/>
</dbReference>
<feature type="transmembrane region" description="Helical" evidence="8">
    <location>
        <begin position="63"/>
        <end position="84"/>
    </location>
</feature>
<evidence type="ECO:0000256" key="2">
    <source>
        <dbReference type="ARBA" id="ARBA00022448"/>
    </source>
</evidence>
<feature type="region of interest" description="Disordered" evidence="7">
    <location>
        <begin position="452"/>
        <end position="481"/>
    </location>
</feature>
<dbReference type="PANTHER" id="PTHR23517:SF3">
    <property type="entry name" value="INTEGRAL MEMBRANE TRANSPORT PROTEIN"/>
    <property type="match status" value="1"/>
</dbReference>
<feature type="transmembrane region" description="Helical" evidence="8">
    <location>
        <begin position="91"/>
        <end position="110"/>
    </location>
</feature>
<evidence type="ECO:0000256" key="1">
    <source>
        <dbReference type="ARBA" id="ARBA00004651"/>
    </source>
</evidence>
<evidence type="ECO:0000313" key="10">
    <source>
        <dbReference type="EMBL" id="CAE8694105.1"/>
    </source>
</evidence>
<feature type="domain" description="EF-hand" evidence="9">
    <location>
        <begin position="678"/>
        <end position="713"/>
    </location>
</feature>
<evidence type="ECO:0000256" key="5">
    <source>
        <dbReference type="ARBA" id="ARBA00022989"/>
    </source>
</evidence>
<proteinExistence type="predicted"/>
<keyword evidence="6 8" id="KW-0472">Membrane</keyword>
<evidence type="ECO:0000256" key="7">
    <source>
        <dbReference type="SAM" id="MobiDB-lite"/>
    </source>
</evidence>
<evidence type="ECO:0000256" key="8">
    <source>
        <dbReference type="SAM" id="Phobius"/>
    </source>
</evidence>
<dbReference type="AlphaFoldDB" id="A0A813K6S2"/>
<feature type="transmembrane region" description="Helical" evidence="8">
    <location>
        <begin position="632"/>
        <end position="659"/>
    </location>
</feature>
<evidence type="ECO:0000259" key="9">
    <source>
        <dbReference type="PROSITE" id="PS50222"/>
    </source>
</evidence>
<protein>
    <recommendedName>
        <fullName evidence="9">EF-hand domain-containing protein</fullName>
    </recommendedName>
</protein>
<comment type="caution">
    <text evidence="10">The sequence shown here is derived from an EMBL/GenBank/DDBJ whole genome shotgun (WGS) entry which is preliminary data.</text>
</comment>
<feature type="transmembrane region" description="Helical" evidence="8">
    <location>
        <begin position="193"/>
        <end position="215"/>
    </location>
</feature>
<evidence type="ECO:0000313" key="11">
    <source>
        <dbReference type="Proteomes" id="UP000626109"/>
    </source>
</evidence>
<feature type="transmembrane region" description="Helical" evidence="8">
    <location>
        <begin position="291"/>
        <end position="313"/>
    </location>
</feature>
<dbReference type="GO" id="GO:0005509">
    <property type="term" value="F:calcium ion binding"/>
    <property type="evidence" value="ECO:0007669"/>
    <property type="project" value="InterPro"/>
</dbReference>
<feature type="transmembrane region" description="Helical" evidence="8">
    <location>
        <begin position="563"/>
        <end position="586"/>
    </location>
</feature>
<dbReference type="InterPro" id="IPR050171">
    <property type="entry name" value="MFS_Transporters"/>
</dbReference>
<keyword evidence="4 8" id="KW-0812">Transmembrane</keyword>
<keyword evidence="5 8" id="KW-1133">Transmembrane helix</keyword>
<feature type="transmembrane region" description="Helical" evidence="8">
    <location>
        <begin position="593"/>
        <end position="612"/>
    </location>
</feature>
<sequence length="922" mass="99596">MPLAVVPGLGAADGEFQTSKEQQVLLQTCLVVKFLESFAYFTLNGIFTLHLTEGLGFRDSTAGALFGVRGGLTTLWAALLGPLIDRIGVPSALRLGLVLAIIGRGAFAVAESPAAVLLAVCGPMAMGHGLLAPVLAIGVKRATAPAGEEAASSKASKASVLGYGQLYWATVLGILLCGPTTDLATAWRPSGPYRALALLTTLASCLGLLLSCLSLTSGSFRSSQAGCESDSGSSISSLWESWRSVVSTRRFVRFTAYSLAILPGTSVLRNLDGGIFPKFMVRTFGRNVPKGLIYAVNPALDLLLVPLVARVAAARQPSSAARWSHHFAAIRTGLAVAAISPAVLVLFEASLETVVLFVLVLTIGDLLYNPRLDAYGLAVAPLGQEGVFAGASSAAVFLADVPVGMLGGSLLEAFCSEEGSCNSRALFGSLCAFALLSPMMMWGCPDLFRESEDNEEVDKSDQEWLQGENPTPGANEPLEQVSLGPPVATELGCRRTGELDGRPGCSQSRYTDSFAFQAAVGLLITVNTVEFGWNWFDASLTISSVFDLCECYVFEKDSGHGDAMLKLSVVFGLVIFISSIVAVNMLSNSDDEAIVALFGSFPATLWTMFKLMTLDSWIDITIPVLKARPDMLAFFMSYIFIASTALMTLIPAVFIELNLIAVTREMSKKDDVPAMSPGQKRMVKRLFRLADWGKTGLASIEDLQQALMSVQHQIRTSGSTSTDLWEVRLSLFDCWEETDGWESHAFRGLSEEQVLEALLNSRRRSAAAGPWRAQSATRMQLHELRGTLRSELRDATQELKAFISEAMAASCRCSSEVVEQESSTSLLAAVLTELKNSQAAFETRSVDDLQCRKVFLRRQEQMEEQLRASGAAQEASQEHLAVSSDALRSHERQLQQLQSSEHEDQVQRCLDSSLERARRYES</sequence>
<gene>
    <name evidence="10" type="ORF">PGLA2088_LOCUS28685</name>
</gene>
<dbReference type="Pfam" id="PF00520">
    <property type="entry name" value="Ion_trans"/>
    <property type="match status" value="1"/>
</dbReference>
<feature type="transmembrane region" description="Helical" evidence="8">
    <location>
        <begin position="160"/>
        <end position="181"/>
    </location>
</feature>
<comment type="subcellular location">
    <subcellularLocation>
        <location evidence="1">Cell membrane</location>
        <topology evidence="1">Multi-pass membrane protein</topology>
    </subcellularLocation>
</comment>